<organism evidence="1 2">
    <name type="scientific">Meloidogyne enterolobii</name>
    <name type="common">Root-knot nematode worm</name>
    <name type="synonym">Meloidogyne mayaguensis</name>
    <dbReference type="NCBI Taxonomy" id="390850"/>
    <lineage>
        <taxon>Eukaryota</taxon>
        <taxon>Metazoa</taxon>
        <taxon>Ecdysozoa</taxon>
        <taxon>Nematoda</taxon>
        <taxon>Chromadorea</taxon>
        <taxon>Rhabditida</taxon>
        <taxon>Tylenchina</taxon>
        <taxon>Tylenchomorpha</taxon>
        <taxon>Tylenchoidea</taxon>
        <taxon>Meloidogynidae</taxon>
        <taxon>Meloidogyninae</taxon>
        <taxon>Meloidogyne</taxon>
    </lineage>
</organism>
<gene>
    <name evidence="1" type="ORF">MENTE1834_LOCUS12960</name>
</gene>
<comment type="caution">
    <text evidence="1">The sequence shown here is derived from an EMBL/GenBank/DDBJ whole genome shotgun (WGS) entry which is preliminary data.</text>
</comment>
<proteinExistence type="predicted"/>
<evidence type="ECO:0000313" key="2">
    <source>
        <dbReference type="Proteomes" id="UP001497535"/>
    </source>
</evidence>
<protein>
    <submittedName>
        <fullName evidence="1">Uncharacterized protein</fullName>
    </submittedName>
</protein>
<dbReference type="EMBL" id="CAVMJV010000013">
    <property type="protein sequence ID" value="CAK5049138.1"/>
    <property type="molecule type" value="Genomic_DNA"/>
</dbReference>
<dbReference type="Proteomes" id="UP001497535">
    <property type="component" value="Unassembled WGS sequence"/>
</dbReference>
<evidence type="ECO:0000313" key="1">
    <source>
        <dbReference type="EMBL" id="CAK5049138.1"/>
    </source>
</evidence>
<accession>A0ACB0YJ96</accession>
<reference evidence="1" key="1">
    <citation type="submission" date="2023-11" db="EMBL/GenBank/DDBJ databases">
        <authorList>
            <person name="Poullet M."/>
        </authorList>
    </citation>
    <scope>NUCLEOTIDE SEQUENCE</scope>
    <source>
        <strain evidence="1">E1834</strain>
    </source>
</reference>
<keyword evidence="2" id="KW-1185">Reference proteome</keyword>
<name>A0ACB0YJ96_MELEN</name>
<sequence>MCLPFLSLFIHSHSHTQQQIIRYLVKGLGGYSSQVSVLNPTIPCCSNAPAIPSLNRFLPVIL</sequence>